<organism evidence="3 4">
    <name type="scientific">Candidatus Nealsonbacteria bacterium RIFOXYB1_FULL_40_15</name>
    <dbReference type="NCBI Taxonomy" id="1801677"/>
    <lineage>
        <taxon>Bacteria</taxon>
        <taxon>Candidatus Nealsoniibacteriota</taxon>
    </lineage>
</organism>
<dbReference type="PANTHER" id="PTHR31157:SF1">
    <property type="entry name" value="SCP DOMAIN-CONTAINING PROTEIN"/>
    <property type="match status" value="1"/>
</dbReference>
<name>A0A1G2EMN7_9BACT</name>
<evidence type="ECO:0000313" key="3">
    <source>
        <dbReference type="EMBL" id="OGZ26812.1"/>
    </source>
</evidence>
<dbReference type="Proteomes" id="UP000177740">
    <property type="component" value="Unassembled WGS sequence"/>
</dbReference>
<dbReference type="AlphaFoldDB" id="A0A1G2EMN7"/>
<feature type="domain" description="SCP" evidence="2">
    <location>
        <begin position="63"/>
        <end position="172"/>
    </location>
</feature>
<feature type="transmembrane region" description="Helical" evidence="1">
    <location>
        <begin position="260"/>
        <end position="279"/>
    </location>
</feature>
<gene>
    <name evidence="3" type="ORF">A2365_01255</name>
</gene>
<keyword evidence="1" id="KW-0812">Transmembrane</keyword>
<dbReference type="CDD" id="cd05379">
    <property type="entry name" value="CAP_bacterial"/>
    <property type="match status" value="1"/>
</dbReference>
<protein>
    <recommendedName>
        <fullName evidence="2">SCP domain-containing protein</fullName>
    </recommendedName>
</protein>
<dbReference type="InterPro" id="IPR014044">
    <property type="entry name" value="CAP_dom"/>
</dbReference>
<evidence type="ECO:0000256" key="1">
    <source>
        <dbReference type="SAM" id="Phobius"/>
    </source>
</evidence>
<feature type="transmembrane region" description="Helical" evidence="1">
    <location>
        <begin position="27"/>
        <end position="44"/>
    </location>
</feature>
<keyword evidence="1" id="KW-1133">Transmembrane helix</keyword>
<evidence type="ECO:0000313" key="4">
    <source>
        <dbReference type="Proteomes" id="UP000177740"/>
    </source>
</evidence>
<proteinExistence type="predicted"/>
<comment type="caution">
    <text evidence="3">The sequence shown here is derived from an EMBL/GenBank/DDBJ whole genome shotgun (WGS) entry which is preliminary data.</text>
</comment>
<reference evidence="3 4" key="1">
    <citation type="journal article" date="2016" name="Nat. Commun.">
        <title>Thousands of microbial genomes shed light on interconnected biogeochemical processes in an aquifer system.</title>
        <authorList>
            <person name="Anantharaman K."/>
            <person name="Brown C.T."/>
            <person name="Hug L.A."/>
            <person name="Sharon I."/>
            <person name="Castelle C.J."/>
            <person name="Probst A.J."/>
            <person name="Thomas B.C."/>
            <person name="Singh A."/>
            <person name="Wilkins M.J."/>
            <person name="Karaoz U."/>
            <person name="Brodie E.L."/>
            <person name="Williams K.H."/>
            <person name="Hubbard S.S."/>
            <person name="Banfield J.F."/>
        </authorList>
    </citation>
    <scope>NUCLEOTIDE SEQUENCE [LARGE SCALE GENOMIC DNA]</scope>
</reference>
<dbReference type="PANTHER" id="PTHR31157">
    <property type="entry name" value="SCP DOMAIN-CONTAINING PROTEIN"/>
    <property type="match status" value="1"/>
</dbReference>
<accession>A0A1G2EMN7</accession>
<sequence>MGKILKNLFLPSEENGFCPRIAGSKAAIIYSVLALLLFAAGFPFSNIGISRFLADLTQQLIIEEVNPVRKSYGIMGLEIDEKLSMAAQMKAEDMAKKGYFSHESPSGETPWSWLEKTGYKFAAAGENLAINFPNPKSLVSAWLNSPSHAKNIYNGYFTDVGIGIAKGDAGTIVVMFLAKELNPSVSLSEEPKVLAGSEVIKEKAVKFVPPQETIMKIVQENSAEENALPELSFEKLETDYSRSSDAKIFFYGLFSYRSKIAFTIFLNIIVVWILATFAIKKERFGLRILNSIFFTILALTVWIPDFL</sequence>
<feature type="transmembrane region" description="Helical" evidence="1">
    <location>
        <begin position="286"/>
        <end position="304"/>
    </location>
</feature>
<dbReference type="STRING" id="1801677.A2365_01255"/>
<dbReference type="Gene3D" id="3.40.33.10">
    <property type="entry name" value="CAP"/>
    <property type="match status" value="1"/>
</dbReference>
<dbReference type="SUPFAM" id="SSF55797">
    <property type="entry name" value="PR-1-like"/>
    <property type="match status" value="1"/>
</dbReference>
<dbReference type="Pfam" id="PF00188">
    <property type="entry name" value="CAP"/>
    <property type="match status" value="1"/>
</dbReference>
<dbReference type="InterPro" id="IPR035940">
    <property type="entry name" value="CAP_sf"/>
</dbReference>
<keyword evidence="1" id="KW-0472">Membrane</keyword>
<dbReference type="EMBL" id="MHMM01000015">
    <property type="protein sequence ID" value="OGZ26812.1"/>
    <property type="molecule type" value="Genomic_DNA"/>
</dbReference>
<evidence type="ECO:0000259" key="2">
    <source>
        <dbReference type="Pfam" id="PF00188"/>
    </source>
</evidence>